<dbReference type="PANTHER" id="PTHR43420:SF12">
    <property type="entry name" value="N-ACETYLTRANSFERASE DOMAIN-CONTAINING PROTEIN"/>
    <property type="match status" value="1"/>
</dbReference>
<dbReference type="PANTHER" id="PTHR43420">
    <property type="entry name" value="ACETYLTRANSFERASE"/>
    <property type="match status" value="1"/>
</dbReference>
<dbReference type="InterPro" id="IPR006464">
    <property type="entry name" value="AcTrfase_RimI/Ard1"/>
</dbReference>
<keyword evidence="8" id="KW-1185">Reference proteome</keyword>
<protein>
    <recommendedName>
        <fullName evidence="5">[Ribosomal protein bS18]-alanine N-acetyltransferase</fullName>
        <ecNumber evidence="5">2.3.1.266</ecNumber>
    </recommendedName>
</protein>
<dbReference type="InterPro" id="IPR000182">
    <property type="entry name" value="GNAT_dom"/>
</dbReference>
<dbReference type="InterPro" id="IPR050680">
    <property type="entry name" value="YpeA/RimI_acetyltransf"/>
</dbReference>
<dbReference type="Gene3D" id="3.40.630.30">
    <property type="match status" value="1"/>
</dbReference>
<organism evidence="7 8">
    <name type="scientific">Persephonella hydrogeniphila</name>
    <dbReference type="NCBI Taxonomy" id="198703"/>
    <lineage>
        <taxon>Bacteria</taxon>
        <taxon>Pseudomonadati</taxon>
        <taxon>Aquificota</taxon>
        <taxon>Aquificia</taxon>
        <taxon>Aquificales</taxon>
        <taxon>Hydrogenothermaceae</taxon>
        <taxon>Persephonella</taxon>
    </lineage>
</organism>
<dbReference type="EC" id="2.3.1.266" evidence="5"/>
<evidence type="ECO:0000256" key="4">
    <source>
        <dbReference type="ARBA" id="ARBA00023315"/>
    </source>
</evidence>
<comment type="catalytic activity">
    <reaction evidence="5">
        <text>N-terminal L-alanyl-[ribosomal protein bS18] + acetyl-CoA = N-terminal N(alpha)-acetyl-L-alanyl-[ribosomal protein bS18] + CoA + H(+)</text>
        <dbReference type="Rhea" id="RHEA:43756"/>
        <dbReference type="Rhea" id="RHEA-COMP:10676"/>
        <dbReference type="Rhea" id="RHEA-COMP:10677"/>
        <dbReference type="ChEBI" id="CHEBI:15378"/>
        <dbReference type="ChEBI" id="CHEBI:57287"/>
        <dbReference type="ChEBI" id="CHEBI:57288"/>
        <dbReference type="ChEBI" id="CHEBI:64718"/>
        <dbReference type="ChEBI" id="CHEBI:83683"/>
        <dbReference type="EC" id="2.3.1.266"/>
    </reaction>
</comment>
<keyword evidence="4" id="KW-0012">Acyltransferase</keyword>
<dbReference type="GO" id="GO:0005840">
    <property type="term" value="C:ribosome"/>
    <property type="evidence" value="ECO:0007669"/>
    <property type="project" value="UniProtKB-KW"/>
</dbReference>
<name>A0A285N281_9AQUI</name>
<evidence type="ECO:0000256" key="5">
    <source>
        <dbReference type="RuleBase" id="RU363094"/>
    </source>
</evidence>
<feature type="domain" description="N-acetyltransferase" evidence="6">
    <location>
        <begin position="8"/>
        <end position="149"/>
    </location>
</feature>
<comment type="similarity">
    <text evidence="1 5">Belongs to the acetyltransferase family. RimI subfamily.</text>
</comment>
<dbReference type="CDD" id="cd04301">
    <property type="entry name" value="NAT_SF"/>
    <property type="match status" value="1"/>
</dbReference>
<evidence type="ECO:0000256" key="1">
    <source>
        <dbReference type="ARBA" id="ARBA00005395"/>
    </source>
</evidence>
<evidence type="ECO:0000313" key="8">
    <source>
        <dbReference type="Proteomes" id="UP000219036"/>
    </source>
</evidence>
<comment type="function">
    <text evidence="5">Acetylates the N-terminal alanine of ribosomal protein bS18.</text>
</comment>
<keyword evidence="2 5" id="KW-0963">Cytoplasm</keyword>
<dbReference type="GO" id="GO:0005737">
    <property type="term" value="C:cytoplasm"/>
    <property type="evidence" value="ECO:0007669"/>
    <property type="project" value="UniProtKB-SubCell"/>
</dbReference>
<dbReference type="SUPFAM" id="SSF55729">
    <property type="entry name" value="Acyl-CoA N-acyltransferases (Nat)"/>
    <property type="match status" value="1"/>
</dbReference>
<dbReference type="OrthoDB" id="9797806at2"/>
<evidence type="ECO:0000313" key="7">
    <source>
        <dbReference type="EMBL" id="SNZ03549.1"/>
    </source>
</evidence>
<keyword evidence="3 7" id="KW-0808">Transferase</keyword>
<dbReference type="InterPro" id="IPR016181">
    <property type="entry name" value="Acyl_CoA_acyltransferase"/>
</dbReference>
<dbReference type="PROSITE" id="PS51186">
    <property type="entry name" value="GNAT"/>
    <property type="match status" value="1"/>
</dbReference>
<evidence type="ECO:0000259" key="6">
    <source>
        <dbReference type="PROSITE" id="PS51186"/>
    </source>
</evidence>
<gene>
    <name evidence="7" type="ORF">SAMN06265182_0408</name>
</gene>
<reference evidence="8" key="1">
    <citation type="submission" date="2017-09" db="EMBL/GenBank/DDBJ databases">
        <authorList>
            <person name="Varghese N."/>
            <person name="Submissions S."/>
        </authorList>
    </citation>
    <scope>NUCLEOTIDE SEQUENCE [LARGE SCALE GENOMIC DNA]</scope>
    <source>
        <strain evidence="8">DSM 15103</strain>
    </source>
</reference>
<keyword evidence="7" id="KW-0687">Ribonucleoprotein</keyword>
<proteinExistence type="inferred from homology"/>
<evidence type="ECO:0000256" key="2">
    <source>
        <dbReference type="ARBA" id="ARBA00022490"/>
    </source>
</evidence>
<dbReference type="GO" id="GO:0008999">
    <property type="term" value="F:protein-N-terminal-alanine acetyltransferase activity"/>
    <property type="evidence" value="ECO:0007669"/>
    <property type="project" value="UniProtKB-EC"/>
</dbReference>
<dbReference type="RefSeq" id="WP_096999595.1">
    <property type="nucleotide sequence ID" value="NZ_OBEI01000001.1"/>
</dbReference>
<keyword evidence="7" id="KW-0689">Ribosomal protein</keyword>
<sequence>MKIKKKDLRIADFRQEYLPQVEEILKENFQYPWSSQKILSSNSFSVKKVVIYENKILGFFSGEIIFSEGSITMIAVKKEFQNKGIGSFIMDWFIKLTKEKGVKDIWLEVSEKNKKAIRFYEKLGFIVENVRKNYYRDGSDALIMRLPVNAW</sequence>
<dbReference type="Proteomes" id="UP000219036">
    <property type="component" value="Unassembled WGS sequence"/>
</dbReference>
<dbReference type="EMBL" id="OBEI01000001">
    <property type="protein sequence ID" value="SNZ03549.1"/>
    <property type="molecule type" value="Genomic_DNA"/>
</dbReference>
<accession>A0A285N281</accession>
<dbReference type="AlphaFoldDB" id="A0A285N281"/>
<comment type="subcellular location">
    <subcellularLocation>
        <location evidence="5">Cytoplasm</location>
    </subcellularLocation>
</comment>
<evidence type="ECO:0000256" key="3">
    <source>
        <dbReference type="ARBA" id="ARBA00022679"/>
    </source>
</evidence>
<dbReference type="NCBIfam" id="TIGR01575">
    <property type="entry name" value="rimI"/>
    <property type="match status" value="1"/>
</dbReference>
<dbReference type="Pfam" id="PF00583">
    <property type="entry name" value="Acetyltransf_1"/>
    <property type="match status" value="1"/>
</dbReference>